<dbReference type="PANTHER" id="PTHR46299:SF1">
    <property type="entry name" value="VON WILLEBRAND FACTOR A DOMAIN-CONTAINING PROTEIN 5B1"/>
    <property type="match status" value="1"/>
</dbReference>
<feature type="region of interest" description="Disordered" evidence="1">
    <location>
        <begin position="1030"/>
        <end position="1049"/>
    </location>
</feature>
<accession>A0A8C6B355</accession>
<dbReference type="InterPro" id="IPR052627">
    <property type="entry name" value="VWA_domain-containing"/>
</dbReference>
<feature type="compositionally biased region" description="Acidic residues" evidence="1">
    <location>
        <begin position="762"/>
        <end position="771"/>
    </location>
</feature>
<dbReference type="InterPro" id="IPR013694">
    <property type="entry name" value="VIT"/>
</dbReference>
<dbReference type="AlphaFoldDB" id="A0A8C6B355"/>
<gene>
    <name evidence="4" type="primary">VWA5B1</name>
</gene>
<organism evidence="4 5">
    <name type="scientific">Monodon monoceros</name>
    <name type="common">Narwhal</name>
    <name type="synonym">Ceratodon monodon</name>
    <dbReference type="NCBI Taxonomy" id="40151"/>
    <lineage>
        <taxon>Eukaryota</taxon>
        <taxon>Metazoa</taxon>
        <taxon>Chordata</taxon>
        <taxon>Craniata</taxon>
        <taxon>Vertebrata</taxon>
        <taxon>Euteleostomi</taxon>
        <taxon>Mammalia</taxon>
        <taxon>Eutheria</taxon>
        <taxon>Laurasiatheria</taxon>
        <taxon>Artiodactyla</taxon>
        <taxon>Whippomorpha</taxon>
        <taxon>Cetacea</taxon>
        <taxon>Odontoceti</taxon>
        <taxon>Monodontidae</taxon>
        <taxon>Monodon</taxon>
    </lineage>
</organism>
<feature type="region of interest" description="Disordered" evidence="1">
    <location>
        <begin position="914"/>
        <end position="937"/>
    </location>
</feature>
<dbReference type="InterPro" id="IPR002035">
    <property type="entry name" value="VWF_A"/>
</dbReference>
<feature type="region of interest" description="Disordered" evidence="1">
    <location>
        <begin position="563"/>
        <end position="654"/>
    </location>
</feature>
<dbReference type="Gene3D" id="3.40.50.410">
    <property type="entry name" value="von Willebrand factor, type A domain"/>
    <property type="match status" value="1"/>
</dbReference>
<evidence type="ECO:0000256" key="1">
    <source>
        <dbReference type="SAM" id="MobiDB-lite"/>
    </source>
</evidence>
<feature type="domain" description="VIT" evidence="3">
    <location>
        <begin position="1"/>
        <end position="134"/>
    </location>
</feature>
<dbReference type="Pfam" id="PF13768">
    <property type="entry name" value="VWA_3"/>
    <property type="match status" value="1"/>
</dbReference>
<dbReference type="CDD" id="cd01461">
    <property type="entry name" value="vWA_interalpha_trypsin_inhibitor"/>
    <property type="match status" value="1"/>
</dbReference>
<dbReference type="GeneTree" id="ENSGT00940000158938"/>
<reference evidence="4" key="2">
    <citation type="submission" date="2025-09" db="UniProtKB">
        <authorList>
            <consortium name="Ensembl"/>
        </authorList>
    </citation>
    <scope>IDENTIFICATION</scope>
</reference>
<protein>
    <submittedName>
        <fullName evidence="4">von Willebrand factor A domain containing 5B1</fullName>
    </submittedName>
</protein>
<dbReference type="SMART" id="SM00327">
    <property type="entry name" value="VWA"/>
    <property type="match status" value="1"/>
</dbReference>
<proteinExistence type="predicted"/>
<dbReference type="InterPro" id="IPR036465">
    <property type="entry name" value="vWFA_dom_sf"/>
</dbReference>
<feature type="region of interest" description="Disordered" evidence="1">
    <location>
        <begin position="729"/>
        <end position="789"/>
    </location>
</feature>
<keyword evidence="5" id="KW-1185">Reference proteome</keyword>
<feature type="compositionally biased region" description="Polar residues" evidence="1">
    <location>
        <begin position="914"/>
        <end position="926"/>
    </location>
</feature>
<feature type="compositionally biased region" description="Polar residues" evidence="1">
    <location>
        <begin position="629"/>
        <end position="638"/>
    </location>
</feature>
<sequence length="1154" mass="127031">MPGLLNQITGAALPLTASDVTSFVSGYALGLTASLTYGNLEAQPFQGLFVYPLDEYTMVIGFEAVIADRVVTVQIKDKAKMEGGHLDETFCNIPPSCTPGKVALDEDLERILFVVNLGTIPPMENVTIFVSTSSELPTLPSGAVRVLLPASVLHREHWPLQPTDPWHCFGPQDLDSWNKLSLATLLDTDVSNPMEYEFNFQLEIRGPCLLAGVESPTHEIRADASPSARSAKSIIITLANRHTFDRPVEILIHPSEPYMPHVLMEKGDMTLGDFDQHLKGRTDFIKGMKKDSSAERKTEIIRKRLHKDIPHHSVIMLNFCPDLQSVQPNLRKTHGEFIFLIDRSGSMNGTNMHRVKDAMLVALKSLMPACLFNVIGFGSTFKTLFPSSQTYNEESLAKACDNIQRMQADMGGTNILSPLKWVIRQPVPRGHPRLLFVITDGAVNNTGKVLELLRNHAFSTRCYSFGIGPNVCHRLVKGLATVSKGSAEFLVEGEWLQPKMVKSLKKAMAPVLSDVTVEWVFPETTEVLISPVSTSSLFPGERLVGYGIVCDASLYISNPRTDKRHSMLHPQESGSSVFYHSQDEGPSPDSGDCAKSLGTPFNLRQAKDAQPSSGDSATSPDFSQRRRAYSTNQITTHKPSPRALTASDPTTAARRYPLRKTKLQDLTKQTSLDAPRWQIDLQPLLNSGPDLSQGPRLWGLVARRPSLLPQGCQPFLPSGQETQAWSPMNELDLGSGLKPASDSCSPGDLELSHHPSAFETETSSDWEPLAESEERASPRRPASPGPVLGKAVVKGLRDSQPLQWEVSFELGPPGPKRGGAREPDLWGETFHHLAARAIIRDFEQLAEREREIEQGSSRRYRVNAVHTSKACNVISKYTAFVPVDRSKSRYLPTVVGYPNSGKACASRVLTQQSRGTSAGFGRSQTMPGEDSAAGDGKFQNLSKSRLRKARFPGFSESRLLTRAAKGFLGKPLTKAPESTPGSQSLDYVPLVSLQLASGAFLLNQAFCEATHIPMEKLKWTSPFTCHRVSLTARQPPSPPTCTSPSPRHLSCDSFSPEPLAEGKPGWEPRAAVEHTGQLWATVVALAWLEHSSASYFVEWELVAAKANSWLEQQEVPEGRTRGTLKAAARQLFVLLRHWDESLGFNMLCYNPNYV</sequence>
<dbReference type="Proteomes" id="UP000694561">
    <property type="component" value="Unplaced"/>
</dbReference>
<dbReference type="PANTHER" id="PTHR46299">
    <property type="entry name" value="VON WILLEBRAND FACTOR A DOMAIN-CONTAINING PROTEIN 5B2-RELATED"/>
    <property type="match status" value="1"/>
</dbReference>
<evidence type="ECO:0000259" key="3">
    <source>
        <dbReference type="PROSITE" id="PS51468"/>
    </source>
</evidence>
<evidence type="ECO:0000313" key="5">
    <source>
        <dbReference type="Proteomes" id="UP000694561"/>
    </source>
</evidence>
<dbReference type="SUPFAM" id="SSF53300">
    <property type="entry name" value="vWA-like"/>
    <property type="match status" value="1"/>
</dbReference>
<dbReference type="PROSITE" id="PS50234">
    <property type="entry name" value="VWFA"/>
    <property type="match status" value="1"/>
</dbReference>
<feature type="compositionally biased region" description="Polar residues" evidence="1">
    <location>
        <begin position="610"/>
        <end position="622"/>
    </location>
</feature>
<dbReference type="Pfam" id="PF13757">
    <property type="entry name" value="VIT_2"/>
    <property type="match status" value="1"/>
</dbReference>
<reference evidence="4" key="1">
    <citation type="submission" date="2025-08" db="UniProtKB">
        <authorList>
            <consortium name="Ensembl"/>
        </authorList>
    </citation>
    <scope>IDENTIFICATION</scope>
</reference>
<feature type="domain" description="VWFA" evidence="2">
    <location>
        <begin position="336"/>
        <end position="515"/>
    </location>
</feature>
<evidence type="ECO:0000259" key="2">
    <source>
        <dbReference type="PROSITE" id="PS50234"/>
    </source>
</evidence>
<evidence type="ECO:0000313" key="4">
    <source>
        <dbReference type="Ensembl" id="ENSMMNP00015010356.1"/>
    </source>
</evidence>
<dbReference type="Ensembl" id="ENSMMNT00015011344.1">
    <property type="protein sequence ID" value="ENSMMNP00015010356.1"/>
    <property type="gene ID" value="ENSMMNG00015007677.1"/>
</dbReference>
<dbReference type="PROSITE" id="PS51468">
    <property type="entry name" value="VIT"/>
    <property type="match status" value="1"/>
</dbReference>
<name>A0A8C6B355_MONMO</name>